<evidence type="ECO:0000313" key="3">
    <source>
        <dbReference type="EMBL" id="NUU75336.1"/>
    </source>
</evidence>
<protein>
    <submittedName>
        <fullName evidence="3">Uncharacterized protein</fullName>
    </submittedName>
</protein>
<sequence>MNDIDNDKDNLLKRWEQEDKEREYQREFKQSQREYQREYKRSQREHYWKGSSRFLNWIGVAIVILVLLKACSGVSSKPLPNDWDGDGDNNWDKQDTETYFRYKSNQ</sequence>
<dbReference type="EMBL" id="JABMCB010000169">
    <property type="protein sequence ID" value="NUU75336.1"/>
    <property type="molecule type" value="Genomic_DNA"/>
</dbReference>
<keyword evidence="2" id="KW-0812">Transmembrane</keyword>
<comment type="caution">
    <text evidence="3">The sequence shown here is derived from an EMBL/GenBank/DDBJ whole genome shotgun (WGS) entry which is preliminary data.</text>
</comment>
<dbReference type="AlphaFoldDB" id="A0A7Y6BV22"/>
<name>A0A7Y6BV22_9BACL</name>
<keyword evidence="2" id="KW-1133">Transmembrane helix</keyword>
<dbReference type="Proteomes" id="UP000526125">
    <property type="component" value="Unassembled WGS sequence"/>
</dbReference>
<gene>
    <name evidence="3" type="ORF">HP552_08840</name>
</gene>
<feature type="region of interest" description="Disordered" evidence="1">
    <location>
        <begin position="78"/>
        <end position="106"/>
    </location>
</feature>
<evidence type="ECO:0000256" key="1">
    <source>
        <dbReference type="SAM" id="MobiDB-lite"/>
    </source>
</evidence>
<evidence type="ECO:0000313" key="4">
    <source>
        <dbReference type="Proteomes" id="UP000526125"/>
    </source>
</evidence>
<feature type="compositionally biased region" description="Basic and acidic residues" evidence="1">
    <location>
        <begin position="90"/>
        <end position="100"/>
    </location>
</feature>
<reference evidence="3 4" key="1">
    <citation type="submission" date="2020-05" db="EMBL/GenBank/DDBJ databases">
        <title>Genome Sequencing of Type Strains.</title>
        <authorList>
            <person name="Lemaire J.F."/>
            <person name="Inderbitzin P."/>
            <person name="Gregorio O.A."/>
            <person name="Collins S.B."/>
            <person name="Wespe N."/>
            <person name="Knight-Connoni V."/>
        </authorList>
    </citation>
    <scope>NUCLEOTIDE SEQUENCE [LARGE SCALE GENOMIC DNA]</scope>
    <source>
        <strain evidence="3 4">LMG 21957</strain>
    </source>
</reference>
<organism evidence="3 4">
    <name type="scientific">Paenibacillus xylanilyticus</name>
    <dbReference type="NCBI Taxonomy" id="248903"/>
    <lineage>
        <taxon>Bacteria</taxon>
        <taxon>Bacillati</taxon>
        <taxon>Bacillota</taxon>
        <taxon>Bacilli</taxon>
        <taxon>Bacillales</taxon>
        <taxon>Paenibacillaceae</taxon>
        <taxon>Paenibacillus</taxon>
    </lineage>
</organism>
<accession>A0A7Y6BV22</accession>
<keyword evidence="4" id="KW-1185">Reference proteome</keyword>
<feature type="transmembrane region" description="Helical" evidence="2">
    <location>
        <begin position="54"/>
        <end position="75"/>
    </location>
</feature>
<dbReference type="RefSeq" id="WP_175395163.1">
    <property type="nucleotide sequence ID" value="NZ_JABMCB010000169.1"/>
</dbReference>
<proteinExistence type="predicted"/>
<evidence type="ECO:0000256" key="2">
    <source>
        <dbReference type="SAM" id="Phobius"/>
    </source>
</evidence>
<keyword evidence="2" id="KW-0472">Membrane</keyword>